<feature type="signal peptide" evidence="2">
    <location>
        <begin position="1"/>
        <end position="19"/>
    </location>
</feature>
<gene>
    <name evidence="3" type="ORF">F0245_16925</name>
</gene>
<dbReference type="Gene3D" id="2.40.50.200">
    <property type="entry name" value="Bacterial OB-fold"/>
    <property type="match status" value="1"/>
</dbReference>
<protein>
    <submittedName>
        <fullName evidence="3">NirD/YgiW/YdeI family stress tolerance protein</fullName>
    </submittedName>
</protein>
<feature type="chain" id="PRO_5030548664" evidence="2">
    <location>
        <begin position="20"/>
        <end position="111"/>
    </location>
</feature>
<comment type="caution">
    <text evidence="3">The sequence shown here is derived from an EMBL/GenBank/DDBJ whole genome shotgun (WGS) entry which is preliminary data.</text>
</comment>
<dbReference type="SUPFAM" id="SSF101756">
    <property type="entry name" value="Hypothetical protein YgiW"/>
    <property type="match status" value="1"/>
</dbReference>
<organism evidence="3 4">
    <name type="scientific">Vibrio chagasii</name>
    <dbReference type="NCBI Taxonomy" id="170679"/>
    <lineage>
        <taxon>Bacteria</taxon>
        <taxon>Pseudomonadati</taxon>
        <taxon>Pseudomonadota</taxon>
        <taxon>Gammaproteobacteria</taxon>
        <taxon>Vibrionales</taxon>
        <taxon>Vibrionaceae</taxon>
        <taxon>Vibrio</taxon>
    </lineage>
</organism>
<dbReference type="NCBIfam" id="NF033674">
    <property type="entry name" value="stress_OB_fold"/>
    <property type="match status" value="1"/>
</dbReference>
<evidence type="ECO:0000313" key="4">
    <source>
        <dbReference type="Proteomes" id="UP000525336"/>
    </source>
</evidence>
<dbReference type="RefSeq" id="WP_171368581.1">
    <property type="nucleotide sequence ID" value="NZ_CP090853.1"/>
</dbReference>
<dbReference type="InterPro" id="IPR036700">
    <property type="entry name" value="BOBF_sf"/>
</dbReference>
<name>A0A7Y3YQZ9_9VIBR</name>
<evidence type="ECO:0000256" key="1">
    <source>
        <dbReference type="ARBA" id="ARBA00022729"/>
    </source>
</evidence>
<dbReference type="Pfam" id="PF04076">
    <property type="entry name" value="BOF"/>
    <property type="match status" value="1"/>
</dbReference>
<accession>A0A7Y3YQZ9</accession>
<dbReference type="PANTHER" id="PTHR36571:SF1">
    <property type="entry name" value="PROTEIN YGIW"/>
    <property type="match status" value="1"/>
</dbReference>
<proteinExistence type="predicted"/>
<dbReference type="EMBL" id="VTXW01000018">
    <property type="protein sequence ID" value="NOH35029.1"/>
    <property type="molecule type" value="Genomic_DNA"/>
</dbReference>
<evidence type="ECO:0000313" key="3">
    <source>
        <dbReference type="EMBL" id="NOH35029.1"/>
    </source>
</evidence>
<dbReference type="InterPro" id="IPR005220">
    <property type="entry name" value="CarO-like"/>
</dbReference>
<dbReference type="PANTHER" id="PTHR36571">
    <property type="entry name" value="PROTEIN YGIW"/>
    <property type="match status" value="1"/>
</dbReference>
<keyword evidence="1 2" id="KW-0732">Signal</keyword>
<reference evidence="3 4" key="1">
    <citation type="submission" date="2019-09" db="EMBL/GenBank/DDBJ databases">
        <title>Draft genome sequencing and comparative genomics of hatchery-associated Vibrios.</title>
        <authorList>
            <person name="Kehlet-Delgado H."/>
            <person name="Mueller R.S."/>
        </authorList>
    </citation>
    <scope>NUCLEOTIDE SEQUENCE [LARGE SCALE GENOMIC DNA]</scope>
    <source>
        <strain evidence="3 4">00-90-10</strain>
    </source>
</reference>
<dbReference type="Proteomes" id="UP000525336">
    <property type="component" value="Unassembled WGS sequence"/>
</dbReference>
<dbReference type="AlphaFoldDB" id="A0A7Y3YQZ9"/>
<evidence type="ECO:0000256" key="2">
    <source>
        <dbReference type="SAM" id="SignalP"/>
    </source>
</evidence>
<sequence>MNKLLFTMTLALMSSSAMAAFNGPSAPAVSNVEQAKSAADDSFVVLTGHIVQSLGGELYLFKDASGEIEVEIDHENWMGQEVSPQDTVTIRGEVDSEWTTTQIDVDMIQKI</sequence>